<feature type="region of interest" description="Disordered" evidence="1">
    <location>
        <begin position="159"/>
        <end position="189"/>
    </location>
</feature>
<dbReference type="EMBL" id="JAMZEB010000001">
    <property type="protein sequence ID" value="MCP2353283.1"/>
    <property type="molecule type" value="Genomic_DNA"/>
</dbReference>
<keyword evidence="3" id="KW-1185">Reference proteome</keyword>
<gene>
    <name evidence="2" type="ORF">HD597_000303</name>
</gene>
<sequence length="252" mass="25883">MEFRDSGSGRGGSPDGCGRACWPRSWCCSPLTSTCTTATSGPVSALPWRTVRRKGVGGDLPVDARRQGGMPPCPSAASGTGASRVHSTSSALSGSPPATPSVKGSPVGAAAALAGRAGVSLAIRNDRLSSTSRSWRGAGNLPVSANPWTVLTGLVPSGELGVRESDQGRRRSPHQPAECRRRPRRTSPATRRTFAVPIGQTLAVISVVLAPRGRALACLADQQPPRSGSGVRIVPGPGVGYFLISGTAWSRA</sequence>
<feature type="region of interest" description="Disordered" evidence="1">
    <location>
        <begin position="54"/>
        <end position="106"/>
    </location>
</feature>
<reference evidence="2" key="1">
    <citation type="submission" date="2022-06" db="EMBL/GenBank/DDBJ databases">
        <title>Sequencing the genomes of 1000 actinobacteria strains.</title>
        <authorList>
            <person name="Klenk H.-P."/>
        </authorList>
    </citation>
    <scope>NUCLEOTIDE SEQUENCE</scope>
    <source>
        <strain evidence="2">DSM 46694</strain>
    </source>
</reference>
<proteinExistence type="predicted"/>
<name>A0A9X2GEI9_9ACTN</name>
<organism evidence="2 3">
    <name type="scientific">Nonomuraea thailandensis</name>
    <dbReference type="NCBI Taxonomy" id="1188745"/>
    <lineage>
        <taxon>Bacteria</taxon>
        <taxon>Bacillati</taxon>
        <taxon>Actinomycetota</taxon>
        <taxon>Actinomycetes</taxon>
        <taxon>Streptosporangiales</taxon>
        <taxon>Streptosporangiaceae</taxon>
        <taxon>Nonomuraea</taxon>
    </lineage>
</organism>
<dbReference type="AlphaFoldDB" id="A0A9X2GEI9"/>
<protein>
    <submittedName>
        <fullName evidence="2">Uncharacterized protein</fullName>
    </submittedName>
</protein>
<dbReference type="Proteomes" id="UP001139648">
    <property type="component" value="Unassembled WGS sequence"/>
</dbReference>
<evidence type="ECO:0000313" key="3">
    <source>
        <dbReference type="Proteomes" id="UP001139648"/>
    </source>
</evidence>
<feature type="compositionally biased region" description="Polar residues" evidence="1">
    <location>
        <begin position="77"/>
        <end position="93"/>
    </location>
</feature>
<comment type="caution">
    <text evidence="2">The sequence shown here is derived from an EMBL/GenBank/DDBJ whole genome shotgun (WGS) entry which is preliminary data.</text>
</comment>
<evidence type="ECO:0000313" key="2">
    <source>
        <dbReference type="EMBL" id="MCP2353283.1"/>
    </source>
</evidence>
<accession>A0A9X2GEI9</accession>
<evidence type="ECO:0000256" key="1">
    <source>
        <dbReference type="SAM" id="MobiDB-lite"/>
    </source>
</evidence>